<dbReference type="Proteomes" id="UP001497512">
    <property type="component" value="Chromosome 3"/>
</dbReference>
<feature type="compositionally biased region" description="Low complexity" evidence="1">
    <location>
        <begin position="80"/>
        <end position="91"/>
    </location>
</feature>
<feature type="compositionally biased region" description="Low complexity" evidence="1">
    <location>
        <begin position="428"/>
        <end position="440"/>
    </location>
</feature>
<proteinExistence type="predicted"/>
<organism evidence="2 3">
    <name type="scientific">Sphagnum troendelagicum</name>
    <dbReference type="NCBI Taxonomy" id="128251"/>
    <lineage>
        <taxon>Eukaryota</taxon>
        <taxon>Viridiplantae</taxon>
        <taxon>Streptophyta</taxon>
        <taxon>Embryophyta</taxon>
        <taxon>Bryophyta</taxon>
        <taxon>Sphagnophytina</taxon>
        <taxon>Sphagnopsida</taxon>
        <taxon>Sphagnales</taxon>
        <taxon>Sphagnaceae</taxon>
        <taxon>Sphagnum</taxon>
    </lineage>
</organism>
<feature type="compositionally biased region" description="Polar residues" evidence="1">
    <location>
        <begin position="67"/>
        <end position="77"/>
    </location>
</feature>
<feature type="compositionally biased region" description="Basic and acidic residues" evidence="1">
    <location>
        <begin position="620"/>
        <end position="635"/>
    </location>
</feature>
<evidence type="ECO:0000313" key="2">
    <source>
        <dbReference type="EMBL" id="CAK9218887.1"/>
    </source>
</evidence>
<feature type="compositionally biased region" description="Acidic residues" evidence="1">
    <location>
        <begin position="809"/>
        <end position="818"/>
    </location>
</feature>
<protein>
    <submittedName>
        <fullName evidence="2">Uncharacterized protein</fullName>
    </submittedName>
</protein>
<dbReference type="EMBL" id="OZ019895">
    <property type="protein sequence ID" value="CAK9218887.1"/>
    <property type="molecule type" value="Genomic_DNA"/>
</dbReference>
<feature type="compositionally biased region" description="Polar residues" evidence="1">
    <location>
        <begin position="415"/>
        <end position="427"/>
    </location>
</feature>
<feature type="compositionally biased region" description="Basic and acidic residues" evidence="1">
    <location>
        <begin position="689"/>
        <end position="707"/>
    </location>
</feature>
<feature type="region of interest" description="Disordered" evidence="1">
    <location>
        <begin position="356"/>
        <end position="441"/>
    </location>
</feature>
<feature type="region of interest" description="Disordered" evidence="1">
    <location>
        <begin position="1"/>
        <end position="21"/>
    </location>
</feature>
<evidence type="ECO:0000256" key="1">
    <source>
        <dbReference type="SAM" id="MobiDB-lite"/>
    </source>
</evidence>
<accession>A0ABP0UCQ7</accession>
<feature type="compositionally biased region" description="Polar residues" evidence="1">
    <location>
        <begin position="383"/>
        <end position="392"/>
    </location>
</feature>
<name>A0ABP0UCQ7_9BRYO</name>
<keyword evidence="3" id="KW-1185">Reference proteome</keyword>
<evidence type="ECO:0000313" key="3">
    <source>
        <dbReference type="Proteomes" id="UP001497512"/>
    </source>
</evidence>
<gene>
    <name evidence="2" type="ORF">CSSPTR1EN2_LOCUS14209</name>
</gene>
<dbReference type="PANTHER" id="PTHR33167:SF4">
    <property type="entry name" value="TRANSCRIPTION FACTOR, PUTATIVE (DUF863)-RELATED"/>
    <property type="match status" value="1"/>
</dbReference>
<feature type="compositionally biased region" description="Low complexity" evidence="1">
    <location>
        <begin position="785"/>
        <end position="795"/>
    </location>
</feature>
<dbReference type="PANTHER" id="PTHR33167">
    <property type="entry name" value="TRANSCRIPTION FACTOR, PUTATIVE (DUF863)-RELATED"/>
    <property type="match status" value="1"/>
</dbReference>
<feature type="compositionally biased region" description="Polar residues" evidence="1">
    <location>
        <begin position="883"/>
        <end position="910"/>
    </location>
</feature>
<sequence length="992" mass="106182">MDVLRGLRGGDPYQEFRKGEGLQGLQASVRAAAAAGGGGGGFRATAASVPDVASSLHGSPLVPSMSGGYSFQKSSDIQEVPSWSVSRPKSSSNRDHSSEDDAGFWPAASQQNGSFKPRKTAGGSSGGSSTTENYFTITSNFCHRNNHFENNTGQSLPELVRDTMLRQDAQFREQVQELHRVHKLQVYLMAEMQKREAVAMQHVQAATCDSVNANNNKNSWAGKGGEAATVVEQGREFGGGGNRKPVRRRRIFDLERLPDENMDEEDDEEEKLSGEAAAGIKVDVEAEELRLRLSSGWAQQDGDRPVQDHLPVVTSRSDDNIVHGAPFRPTPTVATQGFLGGLWGLSLERKSNEAEGDYLPGADVSSHKKEKHSSLQFDIGDNPSHQPTTKMTLSPAPSPASLWEDSRTGTPLPKPQQQDSRNEGTWFQQQQQQPQQQQQQHIWVHSAEGVYQAPPAAIGMLPAPQTYAPFKLTTNETMPLFPAAREGESLPAGFTPPVYKQTYTLAAAAVPVQLHPYEGPIALPRQGLVVSAMNAAAWYSHTVPPVQQGGWQPVNAFHADTGAIYAFPAAAAPPLAFNVDLVSSGSWTTGDPGPPFSPFSVLQPPKAPFKKPPKLVLRQDGTKKEMKLLSPKADHSPSVSSGEEVGMSSVKEQDDTSQGEGGNPSLRSHEGQVGSANRAFAGWVPKAGVKREREQMVSPDQEREGKSTSRTVARSPAQGPLKSYGDDGCCLSDGSGSGSGQSGVGNVINPGEYVGQPAPALGSDQILLAGNGEEGGTKLSELDMQQVQQQQQWQQHNVVDRWNQASSDECGDVSDVNEDGNHHHHQACEAPLKPPQHSSSSADPAQNSAEESIVLSESTLKPPDACSLQVSKVGCRVEESTMPDDTTLSPKSSHKNSQGALQQQQGSCTTKEGDDAPDLLQMPASSPAPKAPPSEPAVQTPTTIVPTPFPSFGNRHKPADAEFLSISSPKAIILKRPQQEAANGDISDAVHM</sequence>
<feature type="region of interest" description="Disordered" evidence="1">
    <location>
        <begin position="67"/>
        <end position="130"/>
    </location>
</feature>
<feature type="region of interest" description="Disordered" evidence="1">
    <location>
        <begin position="594"/>
        <end position="957"/>
    </location>
</feature>
<feature type="compositionally biased region" description="Low complexity" evidence="1">
    <location>
        <begin position="636"/>
        <end position="650"/>
    </location>
</feature>
<feature type="compositionally biased region" description="Polar residues" evidence="1">
    <location>
        <begin position="836"/>
        <end position="859"/>
    </location>
</feature>
<reference evidence="2" key="1">
    <citation type="submission" date="2024-02" db="EMBL/GenBank/DDBJ databases">
        <authorList>
            <consortium name="ELIXIR-Norway"/>
            <consortium name="Elixir Norway"/>
        </authorList>
    </citation>
    <scope>NUCLEOTIDE SEQUENCE</scope>
</reference>